<accession>A0A165DXE8</accession>
<organism evidence="2 3">
    <name type="scientific">Exidia glandulosa HHB12029</name>
    <dbReference type="NCBI Taxonomy" id="1314781"/>
    <lineage>
        <taxon>Eukaryota</taxon>
        <taxon>Fungi</taxon>
        <taxon>Dikarya</taxon>
        <taxon>Basidiomycota</taxon>
        <taxon>Agaricomycotina</taxon>
        <taxon>Agaricomycetes</taxon>
        <taxon>Auriculariales</taxon>
        <taxon>Exidiaceae</taxon>
        <taxon>Exidia</taxon>
    </lineage>
</organism>
<dbReference type="InParanoid" id="A0A165DXE8"/>
<feature type="region of interest" description="Disordered" evidence="1">
    <location>
        <begin position="318"/>
        <end position="372"/>
    </location>
</feature>
<dbReference type="Proteomes" id="UP000077266">
    <property type="component" value="Unassembled WGS sequence"/>
</dbReference>
<name>A0A165DXE8_EXIGL</name>
<sequence>MDDNEDNEHPHGTPTAGTGDTGVDNNSPSPSPPPASRRVPSPDEIQDWGKKFVINYSPWLVDDSVFSMKLKPGIGDKHGTRFVKKKKKFLVENLIQGQLRDLLEVIPEEYQWLRKDKDFQKHFIYGMQSMRQAWSKRLRSQGTEKIFGALADEMDSSEERFGEYADLIGYDPALAAKGAPYSALRAPILHTRELSDKTFKKEDVFTRKELKTTWIGLLRGAPAAKQFRMQNRSTKVSPKVYQSIFHIRYTMRAHPAVAAVLTCWALSADIELTRTGDRTEIDWLERFHEYLSVIHRGVESKCAYTRKMFREWDAEVFNTDHSPYGGDGPVDDSEAVEEHDEAMAQYDEPEDDAENNAQPAPDDENDFEDEDP</sequence>
<dbReference type="AlphaFoldDB" id="A0A165DXE8"/>
<feature type="compositionally biased region" description="Polar residues" evidence="1">
    <location>
        <begin position="15"/>
        <end position="26"/>
    </location>
</feature>
<feature type="region of interest" description="Disordered" evidence="1">
    <location>
        <begin position="1"/>
        <end position="43"/>
    </location>
</feature>
<feature type="compositionally biased region" description="Acidic residues" evidence="1">
    <location>
        <begin position="329"/>
        <end position="340"/>
    </location>
</feature>
<feature type="compositionally biased region" description="Acidic residues" evidence="1">
    <location>
        <begin position="361"/>
        <end position="372"/>
    </location>
</feature>
<dbReference type="OrthoDB" id="3248009at2759"/>
<evidence type="ECO:0000256" key="1">
    <source>
        <dbReference type="SAM" id="MobiDB-lite"/>
    </source>
</evidence>
<evidence type="ECO:0000313" key="3">
    <source>
        <dbReference type="Proteomes" id="UP000077266"/>
    </source>
</evidence>
<evidence type="ECO:0000313" key="2">
    <source>
        <dbReference type="EMBL" id="KZV85590.1"/>
    </source>
</evidence>
<dbReference type="EMBL" id="KV426183">
    <property type="protein sequence ID" value="KZV85590.1"/>
    <property type="molecule type" value="Genomic_DNA"/>
</dbReference>
<proteinExistence type="predicted"/>
<protein>
    <submittedName>
        <fullName evidence="2">Uncharacterized protein</fullName>
    </submittedName>
</protein>
<reference evidence="2 3" key="1">
    <citation type="journal article" date="2016" name="Mol. Biol. Evol.">
        <title>Comparative Genomics of Early-Diverging Mushroom-Forming Fungi Provides Insights into the Origins of Lignocellulose Decay Capabilities.</title>
        <authorList>
            <person name="Nagy L.G."/>
            <person name="Riley R."/>
            <person name="Tritt A."/>
            <person name="Adam C."/>
            <person name="Daum C."/>
            <person name="Floudas D."/>
            <person name="Sun H."/>
            <person name="Yadav J.S."/>
            <person name="Pangilinan J."/>
            <person name="Larsson K.H."/>
            <person name="Matsuura K."/>
            <person name="Barry K."/>
            <person name="Labutti K."/>
            <person name="Kuo R."/>
            <person name="Ohm R.A."/>
            <person name="Bhattacharya S.S."/>
            <person name="Shirouzu T."/>
            <person name="Yoshinaga Y."/>
            <person name="Martin F.M."/>
            <person name="Grigoriev I.V."/>
            <person name="Hibbett D.S."/>
        </authorList>
    </citation>
    <scope>NUCLEOTIDE SEQUENCE [LARGE SCALE GENOMIC DNA]</scope>
    <source>
        <strain evidence="2 3">HHB12029</strain>
    </source>
</reference>
<gene>
    <name evidence="2" type="ORF">EXIGLDRAFT_841375</name>
</gene>
<dbReference type="STRING" id="1314781.A0A165DXE8"/>
<keyword evidence="3" id="KW-1185">Reference proteome</keyword>